<dbReference type="Proteomes" id="UP000682782">
    <property type="component" value="Chromosome"/>
</dbReference>
<organism evidence="1 2">
    <name type="scientific">Aristaeella hokkaidonensis</name>
    <dbReference type="NCBI Taxonomy" id="3046382"/>
    <lineage>
        <taxon>Bacteria</taxon>
        <taxon>Bacillati</taxon>
        <taxon>Bacillota</taxon>
        <taxon>Clostridia</taxon>
        <taxon>Eubacteriales</taxon>
        <taxon>Aristaeellaceae</taxon>
        <taxon>Aristaeella</taxon>
    </lineage>
</organism>
<dbReference type="EMBL" id="CP068393">
    <property type="protein sequence ID" value="QUC67955.1"/>
    <property type="molecule type" value="Genomic_DNA"/>
</dbReference>
<evidence type="ECO:0000313" key="1">
    <source>
        <dbReference type="EMBL" id="QUC67955.1"/>
    </source>
</evidence>
<gene>
    <name evidence="1" type="ORF">JYE49_04435</name>
</gene>
<evidence type="ECO:0000313" key="2">
    <source>
        <dbReference type="Proteomes" id="UP000682782"/>
    </source>
</evidence>
<accession>A0AC61MY25</accession>
<protein>
    <submittedName>
        <fullName evidence="1">MazG family protein</fullName>
    </submittedName>
</protein>
<sequence length="479" mass="54078">MKSDIIIVSIGQGDPDLLNLKTIHTLRESNRLLLRTGRHPISGWLESNGIVYQTLDCFYENADDFDKLNSMIADHIFQEASKGQVVYAVPDSLMDSTVKTLFRNKPDHIHINVIPGVSAFDLHLSASLQYLGNSFVQAVSAYDLLSSFSYDPGNSLLITELDNVILAGQIKIALSNLLEDEHIVYLLREDSDPLPLPLYMLDRQQHFNHFSALLVPDSDYMHREKYVLRDLAEITDLLRSPEGCPWDQQQTHQSLRSFLIEEAWECVAAIDDDDYLHLGEELGDLLFQIIFHASIGNDFDEFTLNDVISSICAKMIRRHPHVFSDADLHDTESISAAWEQIKRSETGHHVLSQNLDDVSVSLPALKYTAKILKKACHNSAASESSFEIISAIRELLDRFSSDSVPEDLTGLCGNLLVLCCFLCFHSNIDSEVILHQAADRLKCRLRNAESLVMKDGKSFERLTFSELCVYLKHVEGEIE</sequence>
<name>A0AC61MY25_9FIRM</name>
<reference evidence="1" key="1">
    <citation type="submission" date="2021-01" db="EMBL/GenBank/DDBJ databases">
        <title>Complete genome sequence of Clostridiales bacterium R-7.</title>
        <authorList>
            <person name="Mahoney-Kurpe S.C."/>
            <person name="Palevich N."/>
            <person name="Koike S."/>
            <person name="Moon C.D."/>
            <person name="Attwood G.T."/>
        </authorList>
    </citation>
    <scope>NUCLEOTIDE SEQUENCE</scope>
    <source>
        <strain evidence="1">R-7</strain>
    </source>
</reference>
<keyword evidence="2" id="KW-1185">Reference proteome</keyword>
<proteinExistence type="predicted"/>